<proteinExistence type="inferred from homology"/>
<dbReference type="Pfam" id="PF13855">
    <property type="entry name" value="LRR_8"/>
    <property type="match status" value="1"/>
</dbReference>
<dbReference type="GO" id="GO:0004663">
    <property type="term" value="F:Rab geranylgeranyltransferase activity"/>
    <property type="evidence" value="ECO:0007669"/>
    <property type="project" value="UniProtKB-UniRule"/>
</dbReference>
<protein>
    <recommendedName>
        <fullName evidence="4 11">Geranylgeranyl transferase type-2 subunit alpha</fullName>
        <ecNumber evidence="3 11">2.5.1.60</ecNumber>
    </recommendedName>
    <alternativeName>
        <fullName evidence="11">Geranylgeranyl transferase type II subunit alpha</fullName>
    </alternativeName>
</protein>
<dbReference type="Pfam" id="PF07711">
    <property type="entry name" value="RabGGT_insert"/>
    <property type="match status" value="1"/>
</dbReference>
<keyword evidence="9" id="KW-0677">Repeat</keyword>
<organism evidence="13 14">
    <name type="scientific">Serilophus lunatus</name>
    <name type="common">silver-breasted broadbill</name>
    <dbReference type="NCBI Taxonomy" id="239386"/>
    <lineage>
        <taxon>Eukaryota</taxon>
        <taxon>Metazoa</taxon>
        <taxon>Chordata</taxon>
        <taxon>Craniata</taxon>
        <taxon>Vertebrata</taxon>
        <taxon>Euteleostomi</taxon>
        <taxon>Archelosauria</taxon>
        <taxon>Archosauria</taxon>
        <taxon>Dinosauria</taxon>
        <taxon>Saurischia</taxon>
        <taxon>Theropoda</taxon>
        <taxon>Coelurosauria</taxon>
        <taxon>Aves</taxon>
        <taxon>Neognathae</taxon>
        <taxon>Neoaves</taxon>
        <taxon>Telluraves</taxon>
        <taxon>Australaves</taxon>
        <taxon>Passeriformes</taxon>
        <taxon>Eurylaimidae</taxon>
        <taxon>Serilophus</taxon>
    </lineage>
</organism>
<evidence type="ECO:0000313" key="14">
    <source>
        <dbReference type="Proteomes" id="UP000553648"/>
    </source>
</evidence>
<dbReference type="GO" id="GO:0008270">
    <property type="term" value="F:zinc ion binding"/>
    <property type="evidence" value="ECO:0007669"/>
    <property type="project" value="InterPro"/>
</dbReference>
<feature type="non-terminal residue" evidence="13">
    <location>
        <position position="1"/>
    </location>
</feature>
<evidence type="ECO:0000256" key="7">
    <source>
        <dbReference type="ARBA" id="ARBA00022614"/>
    </source>
</evidence>
<evidence type="ECO:0000256" key="2">
    <source>
        <dbReference type="ARBA" id="ARBA00006734"/>
    </source>
</evidence>
<evidence type="ECO:0000256" key="4">
    <source>
        <dbReference type="ARBA" id="ARBA00014772"/>
    </source>
</evidence>
<dbReference type="FunFam" id="1.25.40.120:FF:000035">
    <property type="entry name" value="Geranylgeranyl transferase type-2 subunit alpha"/>
    <property type="match status" value="1"/>
</dbReference>
<dbReference type="Gene3D" id="3.80.10.10">
    <property type="entry name" value="Ribonuclease Inhibitor"/>
    <property type="match status" value="1"/>
</dbReference>
<keyword evidence="8 11" id="KW-0808">Transferase</keyword>
<gene>
    <name evidence="13" type="primary">Rabggta</name>
    <name evidence="13" type="ORF">SERLUN_R15115</name>
</gene>
<dbReference type="InterPro" id="IPR002088">
    <property type="entry name" value="Prenyl_trans_a"/>
</dbReference>
<comment type="function">
    <text evidence="1">Catalyzes the transfer of a geranylgeranyl moiety from geranylgeranyl diphosphate to both cysteines of Rab proteins with the C-terminal sequence -XXCC, -XCXC and -CCXX, such as RAB1A, RAB3A, RAB5A and RAB7A.</text>
</comment>
<dbReference type="PRINTS" id="PR00019">
    <property type="entry name" value="LEURICHRPT"/>
</dbReference>
<keyword evidence="7" id="KW-0433">Leucine-rich repeat</keyword>
<accession>A0A7L1CIY0</accession>
<dbReference type="Proteomes" id="UP000553648">
    <property type="component" value="Unassembled WGS sequence"/>
</dbReference>
<comment type="catalytic activity">
    <reaction evidence="10 11">
        <text>geranylgeranyl diphosphate + L-cysteinyl-[protein] = S-geranylgeranyl-L-cysteinyl-[protein] + diphosphate</text>
        <dbReference type="Rhea" id="RHEA:21240"/>
        <dbReference type="Rhea" id="RHEA-COMP:10131"/>
        <dbReference type="Rhea" id="RHEA-COMP:11537"/>
        <dbReference type="ChEBI" id="CHEBI:29950"/>
        <dbReference type="ChEBI" id="CHEBI:33019"/>
        <dbReference type="ChEBI" id="CHEBI:57533"/>
        <dbReference type="ChEBI" id="CHEBI:86021"/>
        <dbReference type="EC" id="2.5.1.60"/>
    </reaction>
</comment>
<dbReference type="Gene3D" id="2.60.40.1130">
    <property type="entry name" value="Rab geranylgeranyltransferase alpha-subunit, insert domain"/>
    <property type="match status" value="1"/>
</dbReference>
<dbReference type="EC" id="2.5.1.60" evidence="3 11"/>
<evidence type="ECO:0000256" key="10">
    <source>
        <dbReference type="ARBA" id="ARBA00047658"/>
    </source>
</evidence>
<evidence type="ECO:0000313" key="13">
    <source>
        <dbReference type="EMBL" id="NXM65952.1"/>
    </source>
</evidence>
<dbReference type="InterPro" id="IPR001611">
    <property type="entry name" value="Leu-rich_rpt"/>
</dbReference>
<comment type="caution">
    <text evidence="13">The sequence shown here is derived from an EMBL/GenBank/DDBJ whole genome shotgun (WGS) entry which is preliminary data.</text>
</comment>
<dbReference type="GO" id="GO:0005968">
    <property type="term" value="C:Rab-protein geranylgeranyltransferase complex"/>
    <property type="evidence" value="ECO:0007669"/>
    <property type="project" value="TreeGrafter"/>
</dbReference>
<dbReference type="SUPFAM" id="SSF49594">
    <property type="entry name" value="Rab geranylgeranyltransferase alpha-subunit, insert domain"/>
    <property type="match status" value="1"/>
</dbReference>
<evidence type="ECO:0000256" key="9">
    <source>
        <dbReference type="ARBA" id="ARBA00022737"/>
    </source>
</evidence>
<comment type="similarity">
    <text evidence="2 11">Belongs to the protein prenyltransferase subunit alpha family.</text>
</comment>
<dbReference type="GO" id="GO:0097354">
    <property type="term" value="P:prenylation"/>
    <property type="evidence" value="ECO:0007669"/>
    <property type="project" value="UniProtKB-UniRule"/>
</dbReference>
<evidence type="ECO:0000256" key="3">
    <source>
        <dbReference type="ARBA" id="ARBA00012656"/>
    </source>
</evidence>
<evidence type="ECO:0000256" key="8">
    <source>
        <dbReference type="ARBA" id="ARBA00022679"/>
    </source>
</evidence>
<keyword evidence="14" id="KW-1185">Reference proteome</keyword>
<dbReference type="Pfam" id="PF01239">
    <property type="entry name" value="PPTA"/>
    <property type="match status" value="4"/>
</dbReference>
<dbReference type="PROSITE" id="PS51450">
    <property type="entry name" value="LRR"/>
    <property type="match status" value="1"/>
</dbReference>
<comment type="function">
    <text evidence="11">Catalyzes the transfer of a geranyl-geranyl moiety from geranyl-geranyl pyrophosphate to cysteines occuring in specific C-terminal amino acid sequences.</text>
</comment>
<dbReference type="PROSITE" id="PS51147">
    <property type="entry name" value="PFTA"/>
    <property type="match status" value="3"/>
</dbReference>
<dbReference type="AlphaFoldDB" id="A0A7L1CIY0"/>
<dbReference type="InterPro" id="IPR003591">
    <property type="entry name" value="Leu-rich_rpt_typical-subtyp"/>
</dbReference>
<dbReference type="InterPro" id="IPR032675">
    <property type="entry name" value="LRR_dom_sf"/>
</dbReference>
<dbReference type="EMBL" id="VXBA01000469">
    <property type="protein sequence ID" value="NXM65952.1"/>
    <property type="molecule type" value="Genomic_DNA"/>
</dbReference>
<dbReference type="OrthoDB" id="1658at2759"/>
<feature type="non-terminal residue" evidence="13">
    <location>
        <position position="519"/>
    </location>
</feature>
<name>A0A7L1CIY0_9PASS</name>
<keyword evidence="5" id="KW-0597">Phosphoprotein</keyword>
<evidence type="ECO:0000256" key="5">
    <source>
        <dbReference type="ARBA" id="ARBA00022553"/>
    </source>
</evidence>
<evidence type="ECO:0000256" key="6">
    <source>
        <dbReference type="ARBA" id="ARBA00022602"/>
    </source>
</evidence>
<dbReference type="SUPFAM" id="SSF52058">
    <property type="entry name" value="L domain-like"/>
    <property type="match status" value="1"/>
</dbReference>
<dbReference type="InterPro" id="IPR009087">
    <property type="entry name" value="RabGGT_asu_insert-domain"/>
</dbReference>
<dbReference type="PANTHER" id="PTHR11129">
    <property type="entry name" value="PROTEIN FARNESYLTRANSFERASE ALPHA SUBUNIT/RAB GERANYLGERANYL TRANSFERASE ALPHA SUBUNIT"/>
    <property type="match status" value="1"/>
</dbReference>
<dbReference type="SUPFAM" id="SSF48439">
    <property type="entry name" value="Protein prenylyltransferase"/>
    <property type="match status" value="1"/>
</dbReference>
<dbReference type="InterPro" id="IPR036254">
    <property type="entry name" value="RabGGT_asu_insert-dom_sf"/>
</dbReference>
<dbReference type="PANTHER" id="PTHR11129:SF2">
    <property type="entry name" value="GERANYLGERANYL TRANSFERASE TYPE-2 SUBUNIT ALPHA"/>
    <property type="match status" value="1"/>
</dbReference>
<reference evidence="13 14" key="1">
    <citation type="submission" date="2019-09" db="EMBL/GenBank/DDBJ databases">
        <title>Bird 10,000 Genomes (B10K) Project - Family phase.</title>
        <authorList>
            <person name="Zhang G."/>
        </authorList>
    </citation>
    <scope>NUCLEOTIDE SEQUENCE [LARGE SCALE GENOMIC DNA]</scope>
    <source>
        <strain evidence="13">B10K-DU-002-03</strain>
        <tissue evidence="13">Muscle</tissue>
    </source>
</reference>
<evidence type="ECO:0000259" key="12">
    <source>
        <dbReference type="Pfam" id="PF07711"/>
    </source>
</evidence>
<evidence type="ECO:0000256" key="11">
    <source>
        <dbReference type="RuleBase" id="RU367120"/>
    </source>
</evidence>
<feature type="domain" description="Rab geranylgeranyltransferase alpha subunit insert-domain" evidence="12">
    <location>
        <begin position="195"/>
        <end position="296"/>
    </location>
</feature>
<sequence>QQGVPPPQVLSLTGSILAANPDVGTCWNLRRRALVELGGDWVPGELQFAGSCLAVNPKSYGAWHHRAWVLGRATAPPGGREGRGLCERLLSSDPRNFHAWEHRRALVAQEDLEAELAFAGTLLSRDFSNFSAWHHRLRLLAPTRSAVGKGGALPPDRLKAELELVQNAVFTDPTDQSAWVYLRCILSRATPPPRIICVYVNREDATLAVVFSRPVMVNPEHPDLSVTLDGSALEGPWRSGEGRPRPSHTWLCDLPCPDEATSTGRPLLQLGITWGPDSTHLEVTLLPDEDEAWWQEPVVDRELFWPEVGVADPQVLREQVETCRELLELEPQSRGCLLSLSLLLSALDPRSHAQETRKYLQHLKEADPLRLGFVCDVASRLEAALGVLGLGSGPGDLWLRLPDKSMTSLPLLERMVLVTHLDLSGNLLRSLPPHFAALRRLQVLDLSRNRLQDLAGFPPLPRLERIWLDGNPVSHASTLSPLAACPRLAELRLAETPLGSAPGAAAQLDKLLPHVHVTL</sequence>
<keyword evidence="6 11" id="KW-0637">Prenyltransferase</keyword>
<dbReference type="SMART" id="SM00369">
    <property type="entry name" value="LRR_TYP"/>
    <property type="match status" value="2"/>
</dbReference>
<evidence type="ECO:0000256" key="1">
    <source>
        <dbReference type="ARBA" id="ARBA00002902"/>
    </source>
</evidence>
<dbReference type="Gene3D" id="1.25.40.120">
    <property type="entry name" value="Protein prenylyltransferase"/>
    <property type="match status" value="1"/>
</dbReference>